<dbReference type="EMBL" id="MBFS01003474">
    <property type="protein sequence ID" value="PVU86469.1"/>
    <property type="molecule type" value="Genomic_DNA"/>
</dbReference>
<keyword evidence="2" id="KW-1185">Reference proteome</keyword>
<gene>
    <name evidence="1" type="ORF">BB560_006702</name>
</gene>
<protein>
    <submittedName>
        <fullName evidence="1">Uncharacterized protein</fullName>
    </submittedName>
</protein>
<evidence type="ECO:0000313" key="2">
    <source>
        <dbReference type="Proteomes" id="UP000245609"/>
    </source>
</evidence>
<dbReference type="Proteomes" id="UP000245609">
    <property type="component" value="Unassembled WGS sequence"/>
</dbReference>
<reference evidence="1 2" key="1">
    <citation type="journal article" date="2018" name="MBio">
        <title>Comparative Genomics Reveals the Core Gene Toolbox for the Fungus-Insect Symbiosis.</title>
        <authorList>
            <person name="Wang Y."/>
            <person name="Stata M."/>
            <person name="Wang W."/>
            <person name="Stajich J.E."/>
            <person name="White M.M."/>
            <person name="Moncalvo J.M."/>
        </authorList>
    </citation>
    <scope>NUCLEOTIDE SEQUENCE [LARGE SCALE GENOMIC DNA]</scope>
    <source>
        <strain evidence="1 2">SC-DP-2</strain>
    </source>
</reference>
<organism evidence="1 2">
    <name type="scientific">Smittium megazygosporum</name>
    <dbReference type="NCBI Taxonomy" id="133381"/>
    <lineage>
        <taxon>Eukaryota</taxon>
        <taxon>Fungi</taxon>
        <taxon>Fungi incertae sedis</taxon>
        <taxon>Zoopagomycota</taxon>
        <taxon>Kickxellomycotina</taxon>
        <taxon>Harpellomycetes</taxon>
        <taxon>Harpellales</taxon>
        <taxon>Legeriomycetaceae</taxon>
        <taxon>Smittium</taxon>
    </lineage>
</organism>
<proteinExistence type="predicted"/>
<feature type="non-terminal residue" evidence="1">
    <location>
        <position position="1"/>
    </location>
</feature>
<sequence>MVPVNKAPFENKNENIKKYNKLSPSQDLISLFGLRDFYDEHALPYLVPLDSSDKKVPEIPKINQKYTANIPGNINYTPNNLIRSLIFSEPRNSFENLPSLSRQTIANAFRFKPGPVQG</sequence>
<feature type="non-terminal residue" evidence="1">
    <location>
        <position position="118"/>
    </location>
</feature>
<name>A0A2T9Y285_9FUNG</name>
<accession>A0A2T9Y285</accession>
<dbReference type="OrthoDB" id="5592171at2759"/>
<dbReference type="AlphaFoldDB" id="A0A2T9Y285"/>
<comment type="caution">
    <text evidence="1">The sequence shown here is derived from an EMBL/GenBank/DDBJ whole genome shotgun (WGS) entry which is preliminary data.</text>
</comment>
<evidence type="ECO:0000313" key="1">
    <source>
        <dbReference type="EMBL" id="PVU86469.1"/>
    </source>
</evidence>